<reference evidence="2" key="1">
    <citation type="submission" date="2019-04" db="EMBL/GenBank/DDBJ databases">
        <title>Evolution of Biomass-Degrading Anaerobic Consortia Revealed by Metagenomics.</title>
        <authorList>
            <person name="Peng X."/>
        </authorList>
    </citation>
    <scope>NUCLEOTIDE SEQUENCE</scope>
    <source>
        <strain evidence="2">SIG66</strain>
    </source>
</reference>
<dbReference type="SUPFAM" id="SSF160631">
    <property type="entry name" value="SMI1/KNR4-like"/>
    <property type="match status" value="1"/>
</dbReference>
<dbReference type="Gene3D" id="3.40.1580.10">
    <property type="entry name" value="SMI1/KNR4-like"/>
    <property type="match status" value="1"/>
</dbReference>
<dbReference type="InterPro" id="IPR018958">
    <property type="entry name" value="Knr4/Smi1-like_dom"/>
</dbReference>
<dbReference type="Proteomes" id="UP000725649">
    <property type="component" value="Unassembled WGS sequence"/>
</dbReference>
<evidence type="ECO:0000259" key="1">
    <source>
        <dbReference type="SMART" id="SM00860"/>
    </source>
</evidence>
<proteinExistence type="predicted"/>
<dbReference type="SMART" id="SM00860">
    <property type="entry name" value="SMI1_KNR4"/>
    <property type="match status" value="1"/>
</dbReference>
<sequence length="228" mass="26007">MSNLTNEINPWEAYKKAIQSKFPSILNQLNAPATDEQITELEAKIGLLLPEQFKQLYKINNGEKQEKLCGILLGFHLYSLEDILREWTAWKEVREELSEADLNDMSECATSAPLNYIQKRYSIPQWIPLCGDSGGNHIGLDLAPDSWGTPGQIITFGRDEDDKIVVAKDLYSFVKRLHRITNSDHFAITKEEDEDVISLNDYNHLIDYLKSEDCIKENPFLEGFGGII</sequence>
<accession>A0A928DNB6</accession>
<dbReference type="InterPro" id="IPR051873">
    <property type="entry name" value="KNR4/SMI1_regulator"/>
</dbReference>
<dbReference type="Pfam" id="PF09346">
    <property type="entry name" value="SMI1_KNR4"/>
    <property type="match status" value="1"/>
</dbReference>
<dbReference type="PANTHER" id="PTHR47432:SF1">
    <property type="entry name" value="CELL WALL ASSEMBLY REGULATOR SMI1"/>
    <property type="match status" value="1"/>
</dbReference>
<evidence type="ECO:0000313" key="3">
    <source>
        <dbReference type="Proteomes" id="UP000725649"/>
    </source>
</evidence>
<protein>
    <recommendedName>
        <fullName evidence="1">Knr4/Smi1-like domain-containing protein</fullName>
    </recommendedName>
</protein>
<feature type="domain" description="Knr4/Smi1-like" evidence="1">
    <location>
        <begin position="32"/>
        <end position="211"/>
    </location>
</feature>
<evidence type="ECO:0000313" key="2">
    <source>
        <dbReference type="EMBL" id="MBE6420953.1"/>
    </source>
</evidence>
<dbReference type="PANTHER" id="PTHR47432">
    <property type="entry name" value="CELL WALL ASSEMBLY REGULATOR SMI1"/>
    <property type="match status" value="1"/>
</dbReference>
<name>A0A928DNB6_9BACT</name>
<dbReference type="AlphaFoldDB" id="A0A928DNB6"/>
<comment type="caution">
    <text evidence="2">The sequence shown here is derived from an EMBL/GenBank/DDBJ whole genome shotgun (WGS) entry which is preliminary data.</text>
</comment>
<gene>
    <name evidence="2" type="ORF">E7027_02250</name>
</gene>
<organism evidence="2 3">
    <name type="scientific">Candidatus Avelusimicrobium gallicola</name>
    <dbReference type="NCBI Taxonomy" id="2562704"/>
    <lineage>
        <taxon>Bacteria</taxon>
        <taxon>Pseudomonadati</taxon>
        <taxon>Elusimicrobiota</taxon>
        <taxon>Elusimicrobia</taxon>
        <taxon>Elusimicrobiales</taxon>
        <taxon>Elusimicrobiaceae</taxon>
        <taxon>Candidatus Avelusimicrobium</taxon>
    </lineage>
</organism>
<dbReference type="EMBL" id="SUVG01000002">
    <property type="protein sequence ID" value="MBE6420953.1"/>
    <property type="molecule type" value="Genomic_DNA"/>
</dbReference>
<dbReference type="InterPro" id="IPR037883">
    <property type="entry name" value="Knr4/Smi1-like_sf"/>
</dbReference>